<gene>
    <name evidence="1" type="ORF">OIU84_014473</name>
</gene>
<dbReference type="Gene3D" id="3.60.10.10">
    <property type="entry name" value="Endonuclease/exonuclease/phosphatase"/>
    <property type="match status" value="1"/>
</dbReference>
<dbReference type="PANTHER" id="PTHR35218">
    <property type="entry name" value="RNASE H DOMAIN-CONTAINING PROTEIN"/>
    <property type="match status" value="1"/>
</dbReference>
<dbReference type="AlphaFoldDB" id="A0AAD6NS19"/>
<proteinExistence type="predicted"/>
<reference evidence="1 2" key="1">
    <citation type="journal article" date="2023" name="Int. J. Mol. Sci.">
        <title>De Novo Assembly and Annotation of 11 Diverse Shrub Willow (Salix) Genomes Reveals Novel Gene Organization in Sex-Linked Regions.</title>
        <authorList>
            <person name="Hyden B."/>
            <person name="Feng K."/>
            <person name="Yates T.B."/>
            <person name="Jawdy S."/>
            <person name="Cereghino C."/>
            <person name="Smart L.B."/>
            <person name="Muchero W."/>
        </authorList>
    </citation>
    <scope>NUCLEOTIDE SEQUENCE [LARGE SCALE GENOMIC DNA]</scope>
    <source>
        <tissue evidence="1">Shoot tip</tissue>
    </source>
</reference>
<keyword evidence="2" id="KW-1185">Reference proteome</keyword>
<sequence>MAVHQWVRKNKLDLFGILEPKVLASNLEAIHRNMDNQEWEYSSNIQAVNPCRILVGWNPNKVLVDNVRSEEQWLTCEITNKITKDQFSVTFVYGYNSPTQRRNLWQYLRNISPGKANVPWMVMGDFNATLRLEDRYGGDRRWLGHHEEFRSSINHAGVDRKRGGHFKFLNLWADRDNFMDIIRDNWNRHLQGSPMMRLSANLY</sequence>
<dbReference type="InterPro" id="IPR036691">
    <property type="entry name" value="Endo/exonu/phosph_ase_sf"/>
</dbReference>
<organism evidence="1 2">
    <name type="scientific">Salix udensis</name>
    <dbReference type="NCBI Taxonomy" id="889485"/>
    <lineage>
        <taxon>Eukaryota</taxon>
        <taxon>Viridiplantae</taxon>
        <taxon>Streptophyta</taxon>
        <taxon>Embryophyta</taxon>
        <taxon>Tracheophyta</taxon>
        <taxon>Spermatophyta</taxon>
        <taxon>Magnoliopsida</taxon>
        <taxon>eudicotyledons</taxon>
        <taxon>Gunneridae</taxon>
        <taxon>Pentapetalae</taxon>
        <taxon>rosids</taxon>
        <taxon>fabids</taxon>
        <taxon>Malpighiales</taxon>
        <taxon>Salicaceae</taxon>
        <taxon>Saliceae</taxon>
        <taxon>Salix</taxon>
    </lineage>
</organism>
<comment type="caution">
    <text evidence="1">The sequence shown here is derived from an EMBL/GenBank/DDBJ whole genome shotgun (WGS) entry which is preliminary data.</text>
</comment>
<evidence type="ECO:0000313" key="2">
    <source>
        <dbReference type="Proteomes" id="UP001162972"/>
    </source>
</evidence>
<evidence type="ECO:0008006" key="3">
    <source>
        <dbReference type="Google" id="ProtNLM"/>
    </source>
</evidence>
<protein>
    <recommendedName>
        <fullName evidence="3">Endonuclease/exonuclease/phosphatase domain-containing protein</fullName>
    </recommendedName>
</protein>
<accession>A0AAD6NS19</accession>
<name>A0AAD6NS19_9ROSI</name>
<dbReference type="SUPFAM" id="SSF56219">
    <property type="entry name" value="DNase I-like"/>
    <property type="match status" value="1"/>
</dbReference>
<evidence type="ECO:0000313" key="1">
    <source>
        <dbReference type="EMBL" id="KAJ6402386.1"/>
    </source>
</evidence>
<dbReference type="EMBL" id="JAPFFJ010000018">
    <property type="protein sequence ID" value="KAJ6402386.1"/>
    <property type="molecule type" value="Genomic_DNA"/>
</dbReference>
<dbReference type="Proteomes" id="UP001162972">
    <property type="component" value="Chromosome 4"/>
</dbReference>
<dbReference type="PANTHER" id="PTHR35218:SF9">
    <property type="entry name" value="ENDONUCLEASE_EXONUCLEASE_PHOSPHATASE DOMAIN-CONTAINING PROTEIN"/>
    <property type="match status" value="1"/>
</dbReference>